<dbReference type="AlphaFoldDB" id="A0A9P1EKD1"/>
<reference evidence="1" key="1">
    <citation type="submission" date="2022-07" db="EMBL/GenBank/DDBJ databases">
        <authorList>
            <person name="Macas J."/>
            <person name="Novak P."/>
            <person name="Neumann P."/>
        </authorList>
    </citation>
    <scope>NUCLEOTIDE SEQUENCE</scope>
</reference>
<protein>
    <submittedName>
        <fullName evidence="1">Uncharacterized protein</fullName>
    </submittedName>
</protein>
<sequence>MMGVGFAGEEEKYLGLPALFGRSKREILGYLRNRVLKRIQNWNNRFLSKAGREVLLKTVIQVMPTSAMNVFLLPVELCREMEVIMNGYWWNGNGGKGIRWRSWDYLCRPKKLGGLGFRKIRDFNKAMLAKQGWKLLTEPDFLAGRVFQAHYYPGQSYLTASLGNNPSFIWRSLVEVQDIIRKGVRWRVGDEKSINIWRDPWLPDKTNPLILSDCFQGLEEAPVAGLLNTTRDGWDEDILKHLFNDRDIDLIRRIPLSNRVVPDRMIWAGEENGRFTVRSCYRRIVGEIASVDWMGWASMWCLNLPSKIKVFSGRYAVDAFQQQVT</sequence>
<dbReference type="Proteomes" id="UP001152484">
    <property type="component" value="Unassembled WGS sequence"/>
</dbReference>
<name>A0A9P1EKD1_CUSEU</name>
<evidence type="ECO:0000313" key="2">
    <source>
        <dbReference type="Proteomes" id="UP001152484"/>
    </source>
</evidence>
<dbReference type="OrthoDB" id="1732437at2759"/>
<comment type="caution">
    <text evidence="1">The sequence shown here is derived from an EMBL/GenBank/DDBJ whole genome shotgun (WGS) entry which is preliminary data.</text>
</comment>
<dbReference type="EMBL" id="CAMAPE010000060">
    <property type="protein sequence ID" value="CAH9112535.1"/>
    <property type="molecule type" value="Genomic_DNA"/>
</dbReference>
<evidence type="ECO:0000313" key="1">
    <source>
        <dbReference type="EMBL" id="CAH9112535.1"/>
    </source>
</evidence>
<dbReference type="PANTHER" id="PTHR33116">
    <property type="entry name" value="REVERSE TRANSCRIPTASE ZINC-BINDING DOMAIN-CONTAINING PROTEIN-RELATED-RELATED"/>
    <property type="match status" value="1"/>
</dbReference>
<gene>
    <name evidence="1" type="ORF">CEURO_LOCUS19629</name>
</gene>
<proteinExistence type="predicted"/>
<dbReference type="PANTHER" id="PTHR33116:SF86">
    <property type="entry name" value="REVERSE TRANSCRIPTASE DOMAIN-CONTAINING PROTEIN"/>
    <property type="match status" value="1"/>
</dbReference>
<keyword evidence="2" id="KW-1185">Reference proteome</keyword>
<accession>A0A9P1EKD1</accession>
<organism evidence="1 2">
    <name type="scientific">Cuscuta europaea</name>
    <name type="common">European dodder</name>
    <dbReference type="NCBI Taxonomy" id="41803"/>
    <lineage>
        <taxon>Eukaryota</taxon>
        <taxon>Viridiplantae</taxon>
        <taxon>Streptophyta</taxon>
        <taxon>Embryophyta</taxon>
        <taxon>Tracheophyta</taxon>
        <taxon>Spermatophyta</taxon>
        <taxon>Magnoliopsida</taxon>
        <taxon>eudicotyledons</taxon>
        <taxon>Gunneridae</taxon>
        <taxon>Pentapetalae</taxon>
        <taxon>asterids</taxon>
        <taxon>lamiids</taxon>
        <taxon>Solanales</taxon>
        <taxon>Convolvulaceae</taxon>
        <taxon>Cuscuteae</taxon>
        <taxon>Cuscuta</taxon>
        <taxon>Cuscuta subgen. Cuscuta</taxon>
    </lineage>
</organism>